<evidence type="ECO:0000313" key="6">
    <source>
        <dbReference type="EMBL" id="PQB03967.1"/>
    </source>
</evidence>
<evidence type="ECO:0000313" key="7">
    <source>
        <dbReference type="Proteomes" id="UP000239800"/>
    </source>
</evidence>
<dbReference type="InterPro" id="IPR047057">
    <property type="entry name" value="MerR_fam"/>
</dbReference>
<dbReference type="Gene3D" id="1.10.1240.10">
    <property type="entry name" value="Methionine synthase domain"/>
    <property type="match status" value="1"/>
</dbReference>
<dbReference type="Gene3D" id="3.40.50.280">
    <property type="entry name" value="Cobalamin-binding domain"/>
    <property type="match status" value="1"/>
</dbReference>
<dbReference type="RefSeq" id="WP_342750381.1">
    <property type="nucleotide sequence ID" value="NZ_MQUB01000001.1"/>
</dbReference>
<dbReference type="SUPFAM" id="SSF46955">
    <property type="entry name" value="Putative DNA-binding domain"/>
    <property type="match status" value="1"/>
</dbReference>
<dbReference type="SMART" id="SM00422">
    <property type="entry name" value="HTH_MERR"/>
    <property type="match status" value="1"/>
</dbReference>
<proteinExistence type="predicted"/>
<dbReference type="Pfam" id="PF13411">
    <property type="entry name" value="MerR_1"/>
    <property type="match status" value="1"/>
</dbReference>
<comment type="caution">
    <text evidence="6">The sequence shown here is derived from an EMBL/GenBank/DDBJ whole genome shotgun (WGS) entry which is preliminary data.</text>
</comment>
<keyword evidence="3" id="KW-0238">DNA-binding</keyword>
<evidence type="ECO:0000256" key="3">
    <source>
        <dbReference type="ARBA" id="ARBA00023125"/>
    </source>
</evidence>
<keyword evidence="2" id="KW-0805">Transcription regulation</keyword>
<dbReference type="Gene3D" id="1.10.1660.10">
    <property type="match status" value="1"/>
</dbReference>
<dbReference type="InterPro" id="IPR003759">
    <property type="entry name" value="Cbl-bd_cap"/>
</dbReference>
<dbReference type="InterPro" id="IPR009061">
    <property type="entry name" value="DNA-bd_dom_put_sf"/>
</dbReference>
<dbReference type="Pfam" id="PF02607">
    <property type="entry name" value="B12-binding_2"/>
    <property type="match status" value="1"/>
</dbReference>
<dbReference type="PANTHER" id="PTHR30204:SF69">
    <property type="entry name" value="MERR-FAMILY TRANSCRIPTIONAL REGULATOR"/>
    <property type="match status" value="1"/>
</dbReference>
<dbReference type="GO" id="GO:0003677">
    <property type="term" value="F:DNA binding"/>
    <property type="evidence" value="ECO:0007669"/>
    <property type="project" value="UniProtKB-KW"/>
</dbReference>
<dbReference type="PANTHER" id="PTHR30204">
    <property type="entry name" value="REDOX-CYCLING DRUG-SENSING TRANSCRIPTIONAL ACTIVATOR SOXR"/>
    <property type="match status" value="1"/>
</dbReference>
<gene>
    <name evidence="6" type="ORF">BST85_02865</name>
</gene>
<feature type="domain" description="HTH merR-type" evidence="5">
    <location>
        <begin position="6"/>
        <end position="75"/>
    </location>
</feature>
<dbReference type="EMBL" id="MQUB01000001">
    <property type="protein sequence ID" value="PQB03967.1"/>
    <property type="molecule type" value="Genomic_DNA"/>
</dbReference>
<dbReference type="AlphaFoldDB" id="A0A2S7KMW2"/>
<dbReference type="CDD" id="cd01104">
    <property type="entry name" value="HTH_MlrA-CarA"/>
    <property type="match status" value="1"/>
</dbReference>
<evidence type="ECO:0000256" key="4">
    <source>
        <dbReference type="ARBA" id="ARBA00023163"/>
    </source>
</evidence>
<keyword evidence="1" id="KW-0678">Repressor</keyword>
<dbReference type="GO" id="GO:0003700">
    <property type="term" value="F:DNA-binding transcription factor activity"/>
    <property type="evidence" value="ECO:0007669"/>
    <property type="project" value="InterPro"/>
</dbReference>
<dbReference type="PROSITE" id="PS50937">
    <property type="entry name" value="HTH_MERR_2"/>
    <property type="match status" value="1"/>
</dbReference>
<protein>
    <submittedName>
        <fullName evidence="6">MerR family transcriptional regulator</fullName>
    </submittedName>
</protein>
<dbReference type="InterPro" id="IPR000551">
    <property type="entry name" value="MerR-type_HTH_dom"/>
</dbReference>
<keyword evidence="7" id="KW-1185">Reference proteome</keyword>
<evidence type="ECO:0000256" key="1">
    <source>
        <dbReference type="ARBA" id="ARBA00022491"/>
    </source>
</evidence>
<name>A0A2S7KMW2_9FLAO</name>
<reference evidence="6 7" key="1">
    <citation type="submission" date="2016-11" db="EMBL/GenBank/DDBJ databases">
        <title>Trade-off between light-utilization and light-protection in marine flavobacteria.</title>
        <authorList>
            <person name="Kumagai Y."/>
        </authorList>
    </citation>
    <scope>NUCLEOTIDE SEQUENCE [LARGE SCALE GENOMIC DNA]</scope>
    <source>
        <strain evidence="6 7">NBRC 107741</strain>
    </source>
</reference>
<keyword evidence="4" id="KW-0804">Transcription</keyword>
<dbReference type="Proteomes" id="UP000239800">
    <property type="component" value="Unassembled WGS sequence"/>
</dbReference>
<accession>A0A2S7KMW2</accession>
<organism evidence="6 7">
    <name type="scientific">Aureitalea marina</name>
    <dbReference type="NCBI Taxonomy" id="930804"/>
    <lineage>
        <taxon>Bacteria</taxon>
        <taxon>Pseudomonadati</taxon>
        <taxon>Bacteroidota</taxon>
        <taxon>Flavobacteriia</taxon>
        <taxon>Flavobacteriales</taxon>
        <taxon>Flavobacteriaceae</taxon>
        <taxon>Aureitalea</taxon>
    </lineage>
</organism>
<evidence type="ECO:0000256" key="2">
    <source>
        <dbReference type="ARBA" id="ARBA00023015"/>
    </source>
</evidence>
<sequence length="304" mass="35909">MLVKTQFSIRDLENLSGVKAHTIRIWEKRYNLLEPERTDTNIRQYDLDNLKKLLNVTFLYNEGYKISKIAALSENDIAVVVQEQAEQKKDDFALTAFKTAMFDFDYKLFADTYSKVLEDRNFREVFFEVFMPLLNEIGMLWQTGTIDPAHERFISELIKQKIIIHTEAEMRQPRKYNESVFVLYLPYEEIHEIGLLYANYELLKGGFTSVYLGSNIPITSLKHLLKHYENIIFFSYFTVKPDEESVMDYIKRFDKLICQKKTYPLWLMGAKVYELADSVLPENVKTFSDLSQLSENLVRYKRTN</sequence>
<dbReference type="InterPro" id="IPR036594">
    <property type="entry name" value="Meth_synthase_dom"/>
</dbReference>
<evidence type="ECO:0000259" key="5">
    <source>
        <dbReference type="PROSITE" id="PS50937"/>
    </source>
</evidence>